<gene>
    <name evidence="3" type="ORF">AVDCRST_MAG46-3294</name>
</gene>
<protein>
    <recommendedName>
        <fullName evidence="2">Hemerythrin-like domain-containing protein</fullName>
    </recommendedName>
</protein>
<proteinExistence type="predicted"/>
<dbReference type="InterPro" id="IPR012312">
    <property type="entry name" value="Hemerythrin-like"/>
</dbReference>
<dbReference type="AlphaFoldDB" id="A0A6J4MJR5"/>
<evidence type="ECO:0000256" key="1">
    <source>
        <dbReference type="SAM" id="MobiDB-lite"/>
    </source>
</evidence>
<dbReference type="PANTHER" id="PTHR35585">
    <property type="entry name" value="HHE DOMAIN PROTEIN (AFU_ORTHOLOGUE AFUA_4G00730)"/>
    <property type="match status" value="1"/>
</dbReference>
<dbReference type="Gene3D" id="1.20.120.520">
    <property type="entry name" value="nmb1532 protein domain like"/>
    <property type="match status" value="1"/>
</dbReference>
<evidence type="ECO:0000313" key="3">
    <source>
        <dbReference type="EMBL" id="CAA9361347.1"/>
    </source>
</evidence>
<accession>A0A6J4MJR5</accession>
<name>A0A6J4MJR5_9ACTN</name>
<evidence type="ECO:0000259" key="2">
    <source>
        <dbReference type="Pfam" id="PF01814"/>
    </source>
</evidence>
<sequence>MTANSQGLRSAADQTEEQRGGARSILSRQSDDHAVLDRLMLDYDDESNPTARGEIVAKLSEHALRHAFAEETVLFPAFRQHLPDLGDELTAHIEGEHQQINELLEDLQGANPRADDYDARVRRVCELITSDAREEEDLLLPRLQQVVDDEELRRIGDAWEAARLASPTRPHPRISRRPPGNVLAAGPLAVWDRVRDGLDRLPAPARTVATGLVAGAAGVAAMTLAEKLEQAVTGRPNSYVPSQTLLALLGKEPRNNVVVNHLMHWGQGALLGVVRQLMTERGHEGLDASLAFAGIRLSVDQTLENAMRVGTPPWTWPLGELVMDVSHKVVYAVVTGLVTDGLAHS</sequence>
<dbReference type="Pfam" id="PF01814">
    <property type="entry name" value="Hemerythrin"/>
    <property type="match status" value="1"/>
</dbReference>
<feature type="domain" description="Hemerythrin-like" evidence="2">
    <location>
        <begin position="31"/>
        <end position="143"/>
    </location>
</feature>
<reference evidence="3" key="1">
    <citation type="submission" date="2020-02" db="EMBL/GenBank/DDBJ databases">
        <authorList>
            <person name="Meier V. D."/>
        </authorList>
    </citation>
    <scope>NUCLEOTIDE SEQUENCE</scope>
    <source>
        <strain evidence="3">AVDCRST_MAG46</strain>
    </source>
</reference>
<dbReference type="PANTHER" id="PTHR35585:SF1">
    <property type="entry name" value="HHE DOMAIN PROTEIN (AFU_ORTHOLOGUE AFUA_4G00730)"/>
    <property type="match status" value="1"/>
</dbReference>
<feature type="region of interest" description="Disordered" evidence="1">
    <location>
        <begin position="1"/>
        <end position="28"/>
    </location>
</feature>
<dbReference type="EMBL" id="CADCUD010000235">
    <property type="protein sequence ID" value="CAA9361347.1"/>
    <property type="molecule type" value="Genomic_DNA"/>
</dbReference>
<organism evidence="3">
    <name type="scientific">uncultured Nocardioidaceae bacterium</name>
    <dbReference type="NCBI Taxonomy" id="253824"/>
    <lineage>
        <taxon>Bacteria</taxon>
        <taxon>Bacillati</taxon>
        <taxon>Actinomycetota</taxon>
        <taxon>Actinomycetes</taxon>
        <taxon>Propionibacteriales</taxon>
        <taxon>Nocardioidaceae</taxon>
        <taxon>environmental samples</taxon>
    </lineage>
</organism>